<gene>
    <name evidence="1" type="ORF">M153_7440003654</name>
</gene>
<proteinExistence type="predicted"/>
<dbReference type="AlphaFoldDB" id="A0A0R0LW38"/>
<reference evidence="1 2" key="1">
    <citation type="submission" date="2015-07" db="EMBL/GenBank/DDBJ databases">
        <title>The genome of Pseudoloma neurophilia, a relevant intracellular parasite of the zebrafish.</title>
        <authorList>
            <person name="Ndikumana S."/>
            <person name="Pelin A."/>
            <person name="Sanders J."/>
            <person name="Corradi N."/>
        </authorList>
    </citation>
    <scope>NUCLEOTIDE SEQUENCE [LARGE SCALE GENOMIC DNA]</scope>
    <source>
        <strain evidence="1 2">MK1</strain>
    </source>
</reference>
<comment type="caution">
    <text evidence="1">The sequence shown here is derived from an EMBL/GenBank/DDBJ whole genome shotgun (WGS) entry which is preliminary data.</text>
</comment>
<accession>A0A0R0LW38</accession>
<name>A0A0R0LW38_9MICR</name>
<dbReference type="OrthoDB" id="10299261at2759"/>
<organism evidence="1 2">
    <name type="scientific">Pseudoloma neurophilia</name>
    <dbReference type="NCBI Taxonomy" id="146866"/>
    <lineage>
        <taxon>Eukaryota</taxon>
        <taxon>Fungi</taxon>
        <taxon>Fungi incertae sedis</taxon>
        <taxon>Microsporidia</taxon>
        <taxon>Pseudoloma</taxon>
    </lineage>
</organism>
<evidence type="ECO:0000313" key="1">
    <source>
        <dbReference type="EMBL" id="KRH93587.1"/>
    </source>
</evidence>
<sequence length="308" mass="35858">MSMRLSASSPQADSLFQHLLKSQTHTKTDLVRKFNLSKQALNDLLGMLAPRFRILGLKLVGINPATKINKNKSFDVSESQINFDGTNSELICDPLEGEKIFVTRWYDFTSFKRKKVSITLKQKKNELTDSNQQKSESTITTKSLEKNKRLSRVILDDSSDINEVPDTPIISQSILKMYEETKFTLPREYFIVFTIIFLESGQIANDKLMSFLSNIRVTELFFDPFFDEADWTINENKEDVLFHIRKENDKKREQIFTDVLINKMKREGYLKLVKDDDNQLQVTFDWRFFAEMPNFNPTVAIESFCNLV</sequence>
<evidence type="ECO:0000313" key="2">
    <source>
        <dbReference type="Proteomes" id="UP000051530"/>
    </source>
</evidence>
<dbReference type="VEuPathDB" id="MicrosporidiaDB:M153_7440003654"/>
<dbReference type="EMBL" id="LGUB01000286">
    <property type="protein sequence ID" value="KRH93587.1"/>
    <property type="molecule type" value="Genomic_DNA"/>
</dbReference>
<dbReference type="Proteomes" id="UP000051530">
    <property type="component" value="Unassembled WGS sequence"/>
</dbReference>
<keyword evidence="2" id="KW-1185">Reference proteome</keyword>
<protein>
    <submittedName>
        <fullName evidence="1">Uncharacterized protein</fullName>
    </submittedName>
</protein>